<sequence length="174" mass="19850">MNDNTAEKVIERFRILAGQHPGRLVVAWYPCRGIRVDESLKDIRTMLDDDGFTGITVIPAFRDDAEGEPDARYLMGQYRYMEAMIRHETDPDGADGTESDDDMPPYPDGEGDHVRGLYYRYHLNQAESWAYSARQAAEDSGDTVMLAQMEHVLKEMRMADTLAEALIRTEGDRR</sequence>
<organism evidence="1 2">
    <name type="scientific">Bifidobacterium catulorum</name>
    <dbReference type="NCBI Taxonomy" id="1630173"/>
    <lineage>
        <taxon>Bacteria</taxon>
        <taxon>Bacillati</taxon>
        <taxon>Actinomycetota</taxon>
        <taxon>Actinomycetes</taxon>
        <taxon>Bifidobacteriales</taxon>
        <taxon>Bifidobacteriaceae</taxon>
        <taxon>Bifidobacterium</taxon>
    </lineage>
</organism>
<evidence type="ECO:0000313" key="1">
    <source>
        <dbReference type="EMBL" id="PWG60486.1"/>
    </source>
</evidence>
<dbReference type="RefSeq" id="WP_109136714.1">
    <property type="nucleotide sequence ID" value="NZ_QFFN01000003.1"/>
</dbReference>
<proteinExistence type="predicted"/>
<evidence type="ECO:0000313" key="2">
    <source>
        <dbReference type="Proteomes" id="UP000245753"/>
    </source>
</evidence>
<gene>
    <name evidence="1" type="ORF">DF200_02500</name>
</gene>
<protein>
    <submittedName>
        <fullName evidence="1">Uncharacterized protein</fullName>
    </submittedName>
</protein>
<comment type="caution">
    <text evidence="1">The sequence shown here is derived from an EMBL/GenBank/DDBJ whole genome shotgun (WGS) entry which is preliminary data.</text>
</comment>
<dbReference type="AlphaFoldDB" id="A0A2U2MUG7"/>
<keyword evidence="2" id="KW-1185">Reference proteome</keyword>
<reference evidence="1 2" key="1">
    <citation type="journal article" date="2018" name="Int. J. Syst. Evol. Microbiol.">
        <title>Bifidobacterium catulorum sp. nov., a novel taxon from the faeces of the baby common marmoset (Callithrix jacchus).</title>
        <authorList>
            <person name="Modesto M."/>
            <person name="Michelini S."/>
            <person name="Oki K."/>
            <person name="Biavati B."/>
            <person name="Watanabe K."/>
            <person name="Mattarelli P."/>
        </authorList>
    </citation>
    <scope>NUCLEOTIDE SEQUENCE [LARGE SCALE GENOMIC DNA]</scope>
    <source>
        <strain evidence="1 2">MRM 8.19</strain>
    </source>
</reference>
<name>A0A2U2MUG7_9BIFI</name>
<dbReference type="EMBL" id="QFFN01000003">
    <property type="protein sequence ID" value="PWG60486.1"/>
    <property type="molecule type" value="Genomic_DNA"/>
</dbReference>
<accession>A0A2U2MUG7</accession>
<dbReference type="Proteomes" id="UP000245753">
    <property type="component" value="Unassembled WGS sequence"/>
</dbReference>